<dbReference type="GO" id="GO:0005524">
    <property type="term" value="F:ATP binding"/>
    <property type="evidence" value="ECO:0007669"/>
    <property type="project" value="UniProtKB-KW"/>
</dbReference>
<comment type="subcellular location">
    <subcellularLocation>
        <location evidence="1">Cytoplasm</location>
    </subcellularLocation>
</comment>
<evidence type="ECO:0000256" key="1">
    <source>
        <dbReference type="ARBA" id="ARBA00004496"/>
    </source>
</evidence>
<dbReference type="InterPro" id="IPR006195">
    <property type="entry name" value="aa-tRNA-synth_II"/>
</dbReference>
<keyword evidence="3" id="KW-0547">Nucleotide-binding</keyword>
<keyword evidence="4" id="KW-0067">ATP-binding</keyword>
<dbReference type="PROSITE" id="PS50862">
    <property type="entry name" value="AA_TRNA_LIGASE_II"/>
    <property type="match status" value="1"/>
</dbReference>
<dbReference type="GO" id="GO:0004812">
    <property type="term" value="F:aminoacyl-tRNA ligase activity"/>
    <property type="evidence" value="ECO:0007669"/>
    <property type="project" value="UniProtKB-KW"/>
</dbReference>
<gene>
    <name evidence="7" type="ORF">MsAc7_09420</name>
</gene>
<keyword evidence="2" id="KW-0436">Ligase</keyword>
<dbReference type="AlphaFoldDB" id="A0AA96V2N7"/>
<reference evidence="7 8" key="1">
    <citation type="submission" date="2023-07" db="EMBL/GenBank/DDBJ databases">
        <title>Closed genoem sequence of Methanosarcinaceae archaeon Ac7.</title>
        <authorList>
            <person name="Poehlein A."/>
            <person name="Protasov E."/>
            <person name="Platt K."/>
            <person name="Reeh H."/>
            <person name="Daniel R."/>
            <person name="Brune A."/>
        </authorList>
    </citation>
    <scope>NUCLEOTIDE SEQUENCE [LARGE SCALE GENOMIC DNA]</scope>
    <source>
        <strain evidence="7 8">Ac7</strain>
    </source>
</reference>
<dbReference type="InterPro" id="IPR002314">
    <property type="entry name" value="aa-tRNA-synt_IIb"/>
</dbReference>
<name>A0AA96V2N7_9EURY</name>
<dbReference type="Gene3D" id="3.30.70.1920">
    <property type="match status" value="1"/>
</dbReference>
<accession>A0AA96V2N7</accession>
<sequence length="501" mass="57120">MEFYLNCSLKTSADPAVAKDAIAKIMAEAETGILAKGAPVGEGAKIKSWSLGDNKINLELTSGKNVRVHDAVLRLRKQIAEALGKSKIGVRGLDVEKFTITVPSHHDLKNKSIPYVKSVLFDEKAQTLCLELDVGESEMKNQVPDRILTLLEDKIEQVEYGAKAEHWHLLWESEDRPFHYVNDPTEDMLKSGWLKRGAGRGQWIHGSASTKLFRTFEKIVVDEILTPLGYNEMIFPKMIMWDIWKHSGHAKGIYPEIYYVCPPKTRDPAYWEDVMDYYKVTREVPVELIKTKIGDPIGGMCYAQCPPCWGFFQGETIAKDSLPIRVFDRSGTSHRYESGGIHGIERVDEFHRIELVWLGTKEQVVETTQKLHERYMHIFNDILDLKWRKAWVTPWFMAQEGLAGIAADEVTGTTDYEAPLPYRGKDGEWLEFQNVSINGEKYPEGFNVKCQTGEPLWSGCSGVGLERWTATFLAQHGLDPENWPEEFKKRFGEMPKIVKFM</sequence>
<dbReference type="Gene3D" id="3.30.930.10">
    <property type="entry name" value="Bira Bifunctional Protein, Domain 2"/>
    <property type="match status" value="1"/>
</dbReference>
<dbReference type="RefSeq" id="WP_338103423.1">
    <property type="nucleotide sequence ID" value="NZ_CP131060.1"/>
</dbReference>
<organism evidence="7 8">
    <name type="scientific">Methanolapillus millepedarum</name>
    <dbReference type="NCBI Taxonomy" id="3028296"/>
    <lineage>
        <taxon>Archaea</taxon>
        <taxon>Methanobacteriati</taxon>
        <taxon>Methanobacteriota</taxon>
        <taxon>Stenosarchaea group</taxon>
        <taxon>Methanomicrobia</taxon>
        <taxon>Methanosarcinales</taxon>
        <taxon>Methanosarcinaceae</taxon>
        <taxon>Methanolapillus</taxon>
    </lineage>
</organism>
<evidence type="ECO:0000313" key="8">
    <source>
        <dbReference type="Proteomes" id="UP001303587"/>
    </source>
</evidence>
<evidence type="ECO:0000313" key="7">
    <source>
        <dbReference type="EMBL" id="WNY25392.1"/>
    </source>
</evidence>
<proteinExistence type="predicted"/>
<dbReference type="Pfam" id="PF18490">
    <property type="entry name" value="tRNA_bind_4"/>
    <property type="match status" value="1"/>
</dbReference>
<dbReference type="NCBIfam" id="NF002120">
    <property type="entry name" value="PRK00960.1"/>
    <property type="match status" value="1"/>
</dbReference>
<evidence type="ECO:0000256" key="4">
    <source>
        <dbReference type="ARBA" id="ARBA00022840"/>
    </source>
</evidence>
<evidence type="ECO:0000256" key="5">
    <source>
        <dbReference type="ARBA" id="ARBA00023146"/>
    </source>
</evidence>
<dbReference type="GeneID" id="89230051"/>
<dbReference type="GO" id="GO:0006418">
    <property type="term" value="P:tRNA aminoacylation for protein translation"/>
    <property type="evidence" value="ECO:0007669"/>
    <property type="project" value="InterPro"/>
</dbReference>
<dbReference type="InterPro" id="IPR041293">
    <property type="entry name" value="SerS_tRNA-bd"/>
</dbReference>
<evidence type="ECO:0000256" key="2">
    <source>
        <dbReference type="ARBA" id="ARBA00022598"/>
    </source>
</evidence>
<keyword evidence="5" id="KW-0030">Aminoacyl-tRNA synthetase</keyword>
<dbReference type="InterPro" id="IPR045864">
    <property type="entry name" value="aa-tRNA-synth_II/BPL/LPL"/>
</dbReference>
<dbReference type="GO" id="GO:0005737">
    <property type="term" value="C:cytoplasm"/>
    <property type="evidence" value="ECO:0007669"/>
    <property type="project" value="UniProtKB-SubCell"/>
</dbReference>
<dbReference type="EMBL" id="CP131060">
    <property type="protein sequence ID" value="WNY25392.1"/>
    <property type="molecule type" value="Genomic_DNA"/>
</dbReference>
<evidence type="ECO:0000259" key="6">
    <source>
        <dbReference type="PROSITE" id="PS50862"/>
    </source>
</evidence>
<dbReference type="SUPFAM" id="SSF55681">
    <property type="entry name" value="Class II aaRS and biotin synthetases"/>
    <property type="match status" value="1"/>
</dbReference>
<dbReference type="Proteomes" id="UP001303587">
    <property type="component" value="Chromosome"/>
</dbReference>
<keyword evidence="8" id="KW-1185">Reference proteome</keyword>
<evidence type="ECO:0000256" key="3">
    <source>
        <dbReference type="ARBA" id="ARBA00022741"/>
    </source>
</evidence>
<feature type="domain" description="Aminoacyl-transfer RNA synthetases class-II family profile" evidence="6">
    <location>
        <begin position="331"/>
        <end position="480"/>
    </location>
</feature>
<protein>
    <recommendedName>
        <fullName evidence="6">Aminoacyl-transfer RNA synthetases class-II family profile domain-containing protein</fullName>
    </recommendedName>
</protein>
<dbReference type="Pfam" id="PF00587">
    <property type="entry name" value="tRNA-synt_2b"/>
    <property type="match status" value="1"/>
</dbReference>